<accession>A0A8K0MML2</accession>
<dbReference type="Proteomes" id="UP000796880">
    <property type="component" value="Unassembled WGS sequence"/>
</dbReference>
<dbReference type="FunFam" id="2.60.40.420:FF:000034">
    <property type="entry name" value="Cupredoxin superfamily protein"/>
    <property type="match status" value="1"/>
</dbReference>
<dbReference type="GO" id="GO:0009055">
    <property type="term" value="F:electron transfer activity"/>
    <property type="evidence" value="ECO:0007669"/>
    <property type="project" value="InterPro"/>
</dbReference>
<evidence type="ECO:0000313" key="7">
    <source>
        <dbReference type="Proteomes" id="UP000796880"/>
    </source>
</evidence>
<dbReference type="InterPro" id="IPR008972">
    <property type="entry name" value="Cupredoxin"/>
</dbReference>
<keyword evidence="3" id="KW-0812">Transmembrane</keyword>
<keyword evidence="1" id="KW-1015">Disulfide bond</keyword>
<evidence type="ECO:0000313" key="6">
    <source>
        <dbReference type="EMBL" id="KAF3451806.1"/>
    </source>
</evidence>
<evidence type="ECO:0000256" key="1">
    <source>
        <dbReference type="ARBA" id="ARBA00023157"/>
    </source>
</evidence>
<keyword evidence="2" id="KW-0325">Glycoprotein</keyword>
<dbReference type="Pfam" id="PF02298">
    <property type="entry name" value="Cu_bind_like"/>
    <property type="match status" value="1"/>
</dbReference>
<dbReference type="PANTHER" id="PTHR33021:SF31">
    <property type="entry name" value="OS02G0720100 PROTEIN"/>
    <property type="match status" value="1"/>
</dbReference>
<name>A0A8K0MML2_9ROSA</name>
<dbReference type="PROSITE" id="PS51485">
    <property type="entry name" value="PHYTOCYANIN"/>
    <property type="match status" value="1"/>
</dbReference>
<evidence type="ECO:0000256" key="3">
    <source>
        <dbReference type="SAM" id="Phobius"/>
    </source>
</evidence>
<feature type="transmembrane region" description="Helical" evidence="3">
    <location>
        <begin position="159"/>
        <end position="179"/>
    </location>
</feature>
<dbReference type="EMBL" id="VOIH02000003">
    <property type="protein sequence ID" value="KAF3451806.1"/>
    <property type="molecule type" value="Genomic_DNA"/>
</dbReference>
<dbReference type="SUPFAM" id="SSF49503">
    <property type="entry name" value="Cupredoxins"/>
    <property type="match status" value="1"/>
</dbReference>
<organism evidence="6 7">
    <name type="scientific">Rhamnella rubrinervis</name>
    <dbReference type="NCBI Taxonomy" id="2594499"/>
    <lineage>
        <taxon>Eukaryota</taxon>
        <taxon>Viridiplantae</taxon>
        <taxon>Streptophyta</taxon>
        <taxon>Embryophyta</taxon>
        <taxon>Tracheophyta</taxon>
        <taxon>Spermatophyta</taxon>
        <taxon>Magnoliopsida</taxon>
        <taxon>eudicotyledons</taxon>
        <taxon>Gunneridae</taxon>
        <taxon>Pentapetalae</taxon>
        <taxon>rosids</taxon>
        <taxon>fabids</taxon>
        <taxon>Rosales</taxon>
        <taxon>Rhamnaceae</taxon>
        <taxon>rhamnoid group</taxon>
        <taxon>Rhamneae</taxon>
        <taxon>Rhamnella</taxon>
    </lineage>
</organism>
<dbReference type="CDD" id="cd04216">
    <property type="entry name" value="Phytocyanin"/>
    <property type="match status" value="1"/>
</dbReference>
<evidence type="ECO:0000256" key="2">
    <source>
        <dbReference type="ARBA" id="ARBA00023180"/>
    </source>
</evidence>
<dbReference type="PANTHER" id="PTHR33021">
    <property type="entry name" value="BLUE COPPER PROTEIN"/>
    <property type="match status" value="1"/>
</dbReference>
<feature type="domain" description="Phytocyanin" evidence="5">
    <location>
        <begin position="27"/>
        <end position="127"/>
    </location>
</feature>
<feature type="chain" id="PRO_5035450252" description="Phytocyanin domain-containing protein" evidence="4">
    <location>
        <begin position="26"/>
        <end position="180"/>
    </location>
</feature>
<evidence type="ECO:0000256" key="4">
    <source>
        <dbReference type="SAM" id="SignalP"/>
    </source>
</evidence>
<proteinExistence type="predicted"/>
<dbReference type="InterPro" id="IPR003245">
    <property type="entry name" value="Phytocyanin_dom"/>
</dbReference>
<sequence>MAALRLVILAMVLTTLSFGGKRVGAQVHHVVGGDRGWDPSTDVASWSSGKSFRVGDKLWFTYSAPQSGIAEVSSKKEYEACDVSNPIRMYTDGLDKIQLDTEGLRYFASSDPESCKNGLKLHVDVVPFQPQRMIETPKMDASQGSESIMAAGPTTPSGVAHLTASLFPLIFGLLCIFTAA</sequence>
<comment type="caution">
    <text evidence="6">The sequence shown here is derived from an EMBL/GenBank/DDBJ whole genome shotgun (WGS) entry which is preliminary data.</text>
</comment>
<keyword evidence="3" id="KW-1133">Transmembrane helix</keyword>
<keyword evidence="3" id="KW-0472">Membrane</keyword>
<evidence type="ECO:0000259" key="5">
    <source>
        <dbReference type="PROSITE" id="PS51485"/>
    </source>
</evidence>
<reference evidence="6" key="1">
    <citation type="submission" date="2020-03" db="EMBL/GenBank/DDBJ databases">
        <title>A high-quality chromosome-level genome assembly of a woody plant with both climbing and erect habits, Rhamnella rubrinervis.</title>
        <authorList>
            <person name="Lu Z."/>
            <person name="Yang Y."/>
            <person name="Zhu X."/>
            <person name="Sun Y."/>
        </authorList>
    </citation>
    <scope>NUCLEOTIDE SEQUENCE</scope>
    <source>
        <strain evidence="6">BYM</strain>
        <tissue evidence="6">Leaf</tissue>
    </source>
</reference>
<gene>
    <name evidence="6" type="ORF">FNV43_RR07902</name>
</gene>
<dbReference type="InterPro" id="IPR039391">
    <property type="entry name" value="Phytocyanin-like"/>
</dbReference>
<dbReference type="Gene3D" id="2.60.40.420">
    <property type="entry name" value="Cupredoxins - blue copper proteins"/>
    <property type="match status" value="1"/>
</dbReference>
<dbReference type="AlphaFoldDB" id="A0A8K0MML2"/>
<keyword evidence="4" id="KW-0732">Signal</keyword>
<dbReference type="OrthoDB" id="1896188at2759"/>
<keyword evidence="7" id="KW-1185">Reference proteome</keyword>
<dbReference type="GO" id="GO:0005886">
    <property type="term" value="C:plasma membrane"/>
    <property type="evidence" value="ECO:0007669"/>
    <property type="project" value="TreeGrafter"/>
</dbReference>
<feature type="signal peptide" evidence="4">
    <location>
        <begin position="1"/>
        <end position="25"/>
    </location>
</feature>
<protein>
    <recommendedName>
        <fullName evidence="5">Phytocyanin domain-containing protein</fullName>
    </recommendedName>
</protein>